<dbReference type="Pfam" id="PF13612">
    <property type="entry name" value="DDE_Tnp_1_3"/>
    <property type="match status" value="1"/>
</dbReference>
<reference evidence="3 4" key="1">
    <citation type="submission" date="2023-04" db="EMBL/GenBank/DDBJ databases">
        <title>Tenacibaculum tangerinum sp. nov., isolated from sea tidal flat of South Korea.</title>
        <authorList>
            <person name="Lee S.H."/>
            <person name="Kim J.-J."/>
        </authorList>
    </citation>
    <scope>NUCLEOTIDE SEQUENCE [LARGE SCALE GENOMIC DNA]</scope>
    <source>
        <strain evidence="3 4">GRR-S3-23</strain>
    </source>
</reference>
<feature type="domain" description="Transposase DDE" evidence="1">
    <location>
        <begin position="5"/>
        <end position="44"/>
    </location>
</feature>
<gene>
    <name evidence="2" type="ORF">P8625_11115</name>
    <name evidence="3" type="ORF">P8625_12200</name>
</gene>
<keyword evidence="4" id="KW-1185">Reference proteome</keyword>
<sequence length="49" mass="5898">MHCLGQCTGISFLDSTTIKVCHYKREKQNKVFKKHHKKRERNHGVVLWF</sequence>
<dbReference type="RefSeq" id="WP_279652950.1">
    <property type="nucleotide sequence ID" value="NZ_CP122539.1"/>
</dbReference>
<evidence type="ECO:0000259" key="1">
    <source>
        <dbReference type="Pfam" id="PF13612"/>
    </source>
</evidence>
<proteinExistence type="predicted"/>
<evidence type="ECO:0000313" key="2">
    <source>
        <dbReference type="EMBL" id="WGH77095.1"/>
    </source>
</evidence>
<accession>A0ABY8L918</accession>
<organism evidence="3 4">
    <name type="scientific">Tenacibaculum tangerinum</name>
    <dbReference type="NCBI Taxonomy" id="3038772"/>
    <lineage>
        <taxon>Bacteria</taxon>
        <taxon>Pseudomonadati</taxon>
        <taxon>Bacteroidota</taxon>
        <taxon>Flavobacteriia</taxon>
        <taxon>Flavobacteriales</taxon>
        <taxon>Flavobacteriaceae</taxon>
        <taxon>Tenacibaculum</taxon>
    </lineage>
</organism>
<evidence type="ECO:0000313" key="4">
    <source>
        <dbReference type="Proteomes" id="UP001232001"/>
    </source>
</evidence>
<evidence type="ECO:0000313" key="3">
    <source>
        <dbReference type="EMBL" id="WGH77102.1"/>
    </source>
</evidence>
<dbReference type="Proteomes" id="UP001232001">
    <property type="component" value="Chromosome"/>
</dbReference>
<dbReference type="EMBL" id="CP122539">
    <property type="protein sequence ID" value="WGH77102.1"/>
    <property type="molecule type" value="Genomic_DNA"/>
</dbReference>
<name>A0ABY8L918_9FLAO</name>
<protein>
    <submittedName>
        <fullName evidence="3">Transposase</fullName>
    </submittedName>
</protein>
<dbReference type="EMBL" id="CP122539">
    <property type="protein sequence ID" value="WGH77095.1"/>
    <property type="molecule type" value="Genomic_DNA"/>
</dbReference>
<dbReference type="InterPro" id="IPR025668">
    <property type="entry name" value="Tnp_DDE_dom"/>
</dbReference>